<evidence type="ECO:0000256" key="13">
    <source>
        <dbReference type="ARBA" id="ARBA00043069"/>
    </source>
</evidence>
<evidence type="ECO:0000256" key="6">
    <source>
        <dbReference type="ARBA" id="ARBA00022729"/>
    </source>
</evidence>
<dbReference type="InterPro" id="IPR055356">
    <property type="entry name" value="ZP-N"/>
</dbReference>
<evidence type="ECO:0000313" key="16">
    <source>
        <dbReference type="Proteomes" id="UP000796761"/>
    </source>
</evidence>
<dbReference type="OrthoDB" id="9274484at2759"/>
<evidence type="ECO:0000256" key="5">
    <source>
        <dbReference type="ARBA" id="ARBA00022692"/>
    </source>
</evidence>
<dbReference type="Pfam" id="PF00100">
    <property type="entry name" value="Zona_pellucida"/>
    <property type="match status" value="1"/>
</dbReference>
<evidence type="ECO:0000256" key="4">
    <source>
        <dbReference type="ARBA" id="ARBA00022530"/>
    </source>
</evidence>
<evidence type="ECO:0000256" key="8">
    <source>
        <dbReference type="ARBA" id="ARBA00023136"/>
    </source>
</evidence>
<evidence type="ECO:0000256" key="2">
    <source>
        <dbReference type="ARBA" id="ARBA00004498"/>
    </source>
</evidence>
<feature type="domain" description="ZP" evidence="14">
    <location>
        <begin position="108"/>
        <end position="318"/>
    </location>
</feature>
<keyword evidence="9" id="KW-1015">Disulfide bond</keyword>
<keyword evidence="16" id="KW-1185">Reference proteome</keyword>
<evidence type="ECO:0000256" key="11">
    <source>
        <dbReference type="ARBA" id="ARBA00037652"/>
    </source>
</evidence>
<keyword evidence="3" id="KW-0964">Secreted</keyword>
<keyword evidence="6" id="KW-0732">Signal</keyword>
<evidence type="ECO:0000256" key="3">
    <source>
        <dbReference type="ARBA" id="ARBA00022525"/>
    </source>
</evidence>
<evidence type="ECO:0000256" key="9">
    <source>
        <dbReference type="ARBA" id="ARBA00023157"/>
    </source>
</evidence>
<dbReference type="GO" id="GO:0030659">
    <property type="term" value="C:cytoplasmic vesicle membrane"/>
    <property type="evidence" value="ECO:0007669"/>
    <property type="project" value="UniProtKB-SubCell"/>
</dbReference>
<dbReference type="InterPro" id="IPR055355">
    <property type="entry name" value="ZP-C"/>
</dbReference>
<keyword evidence="5" id="KW-0812">Transmembrane</keyword>
<comment type="function">
    <text evidence="11">Glycoprotein which is a component of the gelatinous extracellular matrix in the cupulae of the vestibular organ.</text>
</comment>
<keyword evidence="10" id="KW-0968">Cytoplasmic vesicle</keyword>
<dbReference type="InterPro" id="IPR001507">
    <property type="entry name" value="ZP_dom"/>
</dbReference>
<evidence type="ECO:0000256" key="7">
    <source>
        <dbReference type="ARBA" id="ARBA00022989"/>
    </source>
</evidence>
<keyword evidence="4" id="KW-0272">Extracellular matrix</keyword>
<comment type="subcellular location">
    <subcellularLocation>
        <location evidence="1">Cytoplasmic vesicle membrane</location>
        <topology evidence="1">Single-pass type I membrane protein</topology>
    </subcellularLocation>
    <subcellularLocation>
        <location evidence="2">Secreted</location>
        <location evidence="2">Extracellular space</location>
        <location evidence="2">Extracellular matrix</location>
    </subcellularLocation>
</comment>
<keyword evidence="7" id="KW-1133">Transmembrane helix</keyword>
<sequence>MQEHGIDGVQLTQQLQGISQKITVDVRKLNSDLDLGKLPLIDPIVMDIRSQPIYKRIIIPTLTAVQAEVWLLLLLTIKVLPVIAQFNGYNCDANLHSRFPAERDINVFCGVQTITMKINFCTVLFSGYSETDLALNGKHGDAHCRGFINNNTFPAVVIFIINLSTLESCGNTLVVSSARGINAYGNTSVVQIGNISGYIDTPDPPTIISYLPGLLYKFSCSYPLEYLVNNTQLASSSAAISVRENNGTFISTLNLLLYNDSTYSQQLLIPSTGLPLKTKIYAAVRATNLDGRWNVLMDYCYTTPSGNPSDDIRYDLFL</sequence>
<protein>
    <recommendedName>
        <fullName evidence="12">Zona pellucida-like domain-containing protein 1</fullName>
    </recommendedName>
    <alternativeName>
        <fullName evidence="13">Cupulin</fullName>
    </alternativeName>
</protein>
<name>A0A8K1LHN7_9PASS</name>
<keyword evidence="8" id="KW-0472">Membrane</keyword>
<evidence type="ECO:0000256" key="12">
    <source>
        <dbReference type="ARBA" id="ARBA00040851"/>
    </source>
</evidence>
<evidence type="ECO:0000313" key="15">
    <source>
        <dbReference type="EMBL" id="TRZ14222.1"/>
    </source>
</evidence>
<organism evidence="15 16">
    <name type="scientific">Zosterops borbonicus</name>
    <dbReference type="NCBI Taxonomy" id="364589"/>
    <lineage>
        <taxon>Eukaryota</taxon>
        <taxon>Metazoa</taxon>
        <taxon>Chordata</taxon>
        <taxon>Craniata</taxon>
        <taxon>Vertebrata</taxon>
        <taxon>Euteleostomi</taxon>
        <taxon>Archelosauria</taxon>
        <taxon>Archosauria</taxon>
        <taxon>Dinosauria</taxon>
        <taxon>Saurischia</taxon>
        <taxon>Theropoda</taxon>
        <taxon>Coelurosauria</taxon>
        <taxon>Aves</taxon>
        <taxon>Neognathae</taxon>
        <taxon>Neoaves</taxon>
        <taxon>Telluraves</taxon>
        <taxon>Australaves</taxon>
        <taxon>Passeriformes</taxon>
        <taxon>Sylvioidea</taxon>
        <taxon>Zosteropidae</taxon>
        <taxon>Zosterops</taxon>
    </lineage>
</organism>
<evidence type="ECO:0000256" key="1">
    <source>
        <dbReference type="ARBA" id="ARBA00004358"/>
    </source>
</evidence>
<dbReference type="Gene3D" id="2.60.40.4100">
    <property type="entry name" value="Zona pellucida, ZP-C domain"/>
    <property type="match status" value="1"/>
</dbReference>
<dbReference type="InterPro" id="IPR042235">
    <property type="entry name" value="ZP-C_dom"/>
</dbReference>
<feature type="non-terminal residue" evidence="15">
    <location>
        <position position="1"/>
    </location>
</feature>
<evidence type="ECO:0000259" key="14">
    <source>
        <dbReference type="PROSITE" id="PS51034"/>
    </source>
</evidence>
<dbReference type="PANTHER" id="PTHR14002:SF24">
    <property type="entry name" value="ZONA PELLUCIDA-LIKE DOMAIN-CONTAINING PROTEIN 1"/>
    <property type="match status" value="1"/>
</dbReference>
<dbReference type="PROSITE" id="PS51034">
    <property type="entry name" value="ZP_2"/>
    <property type="match status" value="1"/>
</dbReference>
<dbReference type="Proteomes" id="UP000796761">
    <property type="component" value="Unassembled WGS sequence"/>
</dbReference>
<dbReference type="EMBL" id="SWJQ01000453">
    <property type="protein sequence ID" value="TRZ14222.1"/>
    <property type="molecule type" value="Genomic_DNA"/>
</dbReference>
<dbReference type="PANTHER" id="PTHR14002">
    <property type="entry name" value="ENDOGLIN/TGF-BETA RECEPTOR TYPE III"/>
    <property type="match status" value="1"/>
</dbReference>
<evidence type="ECO:0000256" key="10">
    <source>
        <dbReference type="ARBA" id="ARBA00023329"/>
    </source>
</evidence>
<dbReference type="Pfam" id="PF23344">
    <property type="entry name" value="ZP-N"/>
    <property type="match status" value="1"/>
</dbReference>
<accession>A0A8K1LHN7</accession>
<gene>
    <name evidence="15" type="ORF">HGM15179_012873</name>
</gene>
<dbReference type="AlphaFoldDB" id="A0A8K1LHN7"/>
<reference evidence="15" key="1">
    <citation type="submission" date="2019-04" db="EMBL/GenBank/DDBJ databases">
        <title>Genome assembly of Zosterops borbonicus 15179.</title>
        <authorList>
            <person name="Leroy T."/>
            <person name="Anselmetti Y."/>
            <person name="Tilak M.-K."/>
            <person name="Nabholz B."/>
        </authorList>
    </citation>
    <scope>NUCLEOTIDE SEQUENCE</scope>
    <source>
        <strain evidence="15">HGM_15179</strain>
        <tissue evidence="15">Muscle</tissue>
    </source>
</reference>
<proteinExistence type="predicted"/>
<comment type="caution">
    <text evidence="15">The sequence shown here is derived from an EMBL/GenBank/DDBJ whole genome shotgun (WGS) entry which is preliminary data.</text>
</comment>